<dbReference type="EC" id="2.3.1.46" evidence="4"/>
<dbReference type="PANTHER" id="PTHR20919">
    <property type="entry name" value="HOMOSERINE O-SUCCINYLTRANSFERASE"/>
    <property type="match status" value="1"/>
</dbReference>
<keyword evidence="3 4" id="KW-0012">Acyltransferase</keyword>
<comment type="catalytic activity">
    <reaction evidence="4">
        <text>L-homoserine + succinyl-CoA = O-succinyl-L-homoserine + CoA</text>
        <dbReference type="Rhea" id="RHEA:22008"/>
        <dbReference type="ChEBI" id="CHEBI:57287"/>
        <dbReference type="ChEBI" id="CHEBI:57292"/>
        <dbReference type="ChEBI" id="CHEBI:57476"/>
        <dbReference type="ChEBI" id="CHEBI:57661"/>
        <dbReference type="EC" id="2.3.1.46"/>
    </reaction>
</comment>
<comment type="similarity">
    <text evidence="4">Belongs to the MetA family.</text>
</comment>
<dbReference type="Proteomes" id="UP000232638">
    <property type="component" value="Chromosome"/>
</dbReference>
<keyword evidence="2 4" id="KW-0808">Transferase</keyword>
<proteinExistence type="inferred from homology"/>
<evidence type="ECO:0000313" key="5">
    <source>
        <dbReference type="EMBL" id="AUB81754.1"/>
    </source>
</evidence>
<dbReference type="OrthoDB" id="9772423at2"/>
<dbReference type="KEGG" id="tsy:THSYN_12805"/>
<keyword evidence="4" id="KW-0486">Methionine biosynthesis</keyword>
<dbReference type="GO" id="GO:0008899">
    <property type="term" value="F:homoserine O-succinyltransferase activity"/>
    <property type="evidence" value="ECO:0007669"/>
    <property type="project" value="UniProtKB-EC"/>
</dbReference>
<dbReference type="AlphaFoldDB" id="A0A2K8U875"/>
<dbReference type="HAMAP" id="MF_00295">
    <property type="entry name" value="MetA_acyltransf"/>
    <property type="match status" value="1"/>
</dbReference>
<keyword evidence="4" id="KW-0963">Cytoplasm</keyword>
<evidence type="ECO:0000256" key="1">
    <source>
        <dbReference type="ARBA" id="ARBA00022605"/>
    </source>
</evidence>
<feature type="binding site" evidence="4">
    <location>
        <position position="253"/>
    </location>
    <ligand>
        <name>substrate</name>
    </ligand>
</feature>
<gene>
    <name evidence="4" type="primary">metAS</name>
    <name evidence="5" type="ORF">THSYN_12805</name>
</gene>
<feature type="site" description="Important for acyl-CoA specificity" evidence="4">
    <location>
        <position position="147"/>
    </location>
</feature>
<comment type="pathway">
    <text evidence="4">Amino-acid biosynthesis; L-methionine biosynthesis via de novo pathway; O-succinyl-L-homoserine from L-homoserine: step 1/1.</text>
</comment>
<feature type="active site" description="Acyl-thioester intermediate" evidence="4">
    <location>
        <position position="146"/>
    </location>
</feature>
<feature type="active site" description="Proton acceptor" evidence="4">
    <location>
        <position position="239"/>
    </location>
</feature>
<dbReference type="InterPro" id="IPR029062">
    <property type="entry name" value="Class_I_gatase-like"/>
</dbReference>
<dbReference type="Pfam" id="PF04204">
    <property type="entry name" value="HTS"/>
    <property type="match status" value="1"/>
</dbReference>
<dbReference type="InterPro" id="IPR033752">
    <property type="entry name" value="MetA_family"/>
</dbReference>
<feature type="site" description="Important for substrate specificity" evidence="4">
    <location>
        <position position="196"/>
    </location>
</feature>
<comment type="function">
    <text evidence="4">Transfers a succinyl group from succinyl-CoA to L-homoserine, forming succinyl-L-homoserine.</text>
</comment>
<dbReference type="SUPFAM" id="SSF52317">
    <property type="entry name" value="Class I glutamine amidotransferase-like"/>
    <property type="match status" value="1"/>
</dbReference>
<dbReference type="NCBIfam" id="NF003776">
    <property type="entry name" value="PRK05368.1-3"/>
    <property type="match status" value="1"/>
</dbReference>
<protein>
    <recommendedName>
        <fullName evidence="4">Homoserine O-succinyltransferase</fullName>
        <shortName evidence="4">HST</shortName>
        <ecNumber evidence="4">2.3.1.46</ecNumber>
    </recommendedName>
    <alternativeName>
        <fullName evidence="4">Homoserine transsuccinylase</fullName>
        <shortName evidence="4">HTS</shortName>
    </alternativeName>
</protein>
<evidence type="ECO:0000256" key="3">
    <source>
        <dbReference type="ARBA" id="ARBA00023315"/>
    </source>
</evidence>
<dbReference type="PANTHER" id="PTHR20919:SF0">
    <property type="entry name" value="HOMOSERINE O-SUCCINYLTRANSFERASE"/>
    <property type="match status" value="1"/>
</dbReference>
<reference evidence="5 6" key="1">
    <citation type="submission" date="2017-03" db="EMBL/GenBank/DDBJ databases">
        <title>Complete genome sequence of Candidatus 'Thiodictyon syntrophicum' sp. nov. strain Cad16T, a photolithoautotroph purple sulfur bacterium isolated from an alpine meromictic lake.</title>
        <authorList>
            <person name="Luedin S.M."/>
            <person name="Pothier J.F."/>
            <person name="Danza F."/>
            <person name="Storelli N."/>
            <person name="Wittwer M."/>
            <person name="Tonolla M."/>
        </authorList>
    </citation>
    <scope>NUCLEOTIDE SEQUENCE [LARGE SCALE GENOMIC DNA]</scope>
    <source>
        <strain evidence="5 6">Cad16T</strain>
    </source>
</reference>
<organism evidence="5 6">
    <name type="scientific">Candidatus Thiodictyon syntrophicum</name>
    <dbReference type="NCBI Taxonomy" id="1166950"/>
    <lineage>
        <taxon>Bacteria</taxon>
        <taxon>Pseudomonadati</taxon>
        <taxon>Pseudomonadota</taxon>
        <taxon>Gammaproteobacteria</taxon>
        <taxon>Chromatiales</taxon>
        <taxon>Chromatiaceae</taxon>
        <taxon>Thiodictyon</taxon>
    </lineage>
</organism>
<feature type="active site" evidence="4">
    <location>
        <position position="241"/>
    </location>
</feature>
<dbReference type="CDD" id="cd03131">
    <property type="entry name" value="GATase1_HTS"/>
    <property type="match status" value="1"/>
</dbReference>
<dbReference type="Gene3D" id="3.40.50.880">
    <property type="match status" value="1"/>
</dbReference>
<comment type="subcellular location">
    <subcellularLocation>
        <location evidence="4">Cytoplasm</location>
    </subcellularLocation>
</comment>
<feature type="site" description="Important for acyl-CoA specificity" evidence="4">
    <location>
        <position position="113"/>
    </location>
</feature>
<feature type="binding site" evidence="4">
    <location>
        <position position="196"/>
    </location>
    <ligand>
        <name>substrate</name>
    </ligand>
</feature>
<evidence type="ECO:0000256" key="2">
    <source>
        <dbReference type="ARBA" id="ARBA00022679"/>
    </source>
</evidence>
<feature type="binding site" evidence="4">
    <location>
        <position position="167"/>
    </location>
    <ligand>
        <name>substrate</name>
    </ligand>
</feature>
<evidence type="ECO:0000256" key="4">
    <source>
        <dbReference type="HAMAP-Rule" id="MF_00295"/>
    </source>
</evidence>
<dbReference type="EMBL" id="CP020370">
    <property type="protein sequence ID" value="AUB81754.1"/>
    <property type="molecule type" value="Genomic_DNA"/>
</dbReference>
<dbReference type="GO" id="GO:0009086">
    <property type="term" value="P:methionine biosynthetic process"/>
    <property type="evidence" value="ECO:0007669"/>
    <property type="project" value="UniProtKB-UniRule"/>
</dbReference>
<dbReference type="UniPathway" id="UPA00051">
    <property type="reaction ID" value="UER00075"/>
</dbReference>
<evidence type="ECO:0000313" key="6">
    <source>
        <dbReference type="Proteomes" id="UP000232638"/>
    </source>
</evidence>
<keyword evidence="6" id="KW-1185">Reference proteome</keyword>
<sequence length="360" mass="41017">MPIVAHNPLPTFAHLRAAGQQILDPDRARHQDIRELHIGLLNMMPDAALEATERQFFRLIGQSNQIAQFYVHPFTLDSLPRSESARAHIRRYYQPFARIREDGLDALIITGANVTGPDLSGEPFWKPLIEVVDWAWDNVSSTLCSCLATHAVLQFRYGQRRRHLGEKRWGVFPHRVVDRAHPLVGTVNTLFDVPHSRFNEISRPQFDTAGLPVLVESPEAGVHLAVSADGFRQVFFQGHPEYDTISLLKEYKREVKRYAAAERPDYPPFPEGYFTVQSRAILDEHAARLRAAMAQGREPPPLPEEHIVFRLDNTWHDTAEGVVGNWMGLIYQVTHSDRKLPFMDQIDPADPLGLRRRPAP</sequence>
<dbReference type="GO" id="GO:0004414">
    <property type="term" value="F:homoserine O-acetyltransferase activity"/>
    <property type="evidence" value="ECO:0007669"/>
    <property type="project" value="UniProtKB-UniRule"/>
</dbReference>
<keyword evidence="1 4" id="KW-0028">Amino-acid biosynthesis</keyword>
<name>A0A2K8U875_9GAMM</name>
<dbReference type="RefSeq" id="WP_100919511.1">
    <property type="nucleotide sequence ID" value="NZ_CP020370.1"/>
</dbReference>
<accession>A0A2K8U875</accession>
<dbReference type="GO" id="GO:0005737">
    <property type="term" value="C:cytoplasm"/>
    <property type="evidence" value="ECO:0007669"/>
    <property type="project" value="UniProtKB-SubCell"/>
</dbReference>
<comment type="caution">
    <text evidence="4">Lacks conserved residue(s) required for the propagation of feature annotation.</text>
</comment>